<keyword evidence="3" id="KW-1185">Reference proteome</keyword>
<feature type="transmembrane region" description="Helical" evidence="1">
    <location>
        <begin position="47"/>
        <end position="68"/>
    </location>
</feature>
<dbReference type="RefSeq" id="WP_119601127.1">
    <property type="nucleotide sequence ID" value="NZ_QXQA01000012.1"/>
</dbReference>
<keyword evidence="1" id="KW-1133">Transmembrane helix</keyword>
<dbReference type="EMBL" id="QXQA01000012">
    <property type="protein sequence ID" value="RIX51009.1"/>
    <property type="molecule type" value="Genomic_DNA"/>
</dbReference>
<proteinExistence type="predicted"/>
<reference evidence="2 3" key="1">
    <citation type="submission" date="2018-09" db="EMBL/GenBank/DDBJ databases">
        <title>Paenibacillus aracenensis nov. sp. isolated from a cave in southern Spain.</title>
        <authorList>
            <person name="Jurado V."/>
            <person name="Gutierrez-Patricio S."/>
            <person name="Gonzalez-Pimentel J.L."/>
            <person name="Miller A.Z."/>
            <person name="Laiz L."/>
            <person name="Saiz-Jimenez C."/>
        </authorList>
    </citation>
    <scope>NUCLEOTIDE SEQUENCE [LARGE SCALE GENOMIC DNA]</scope>
    <source>
        <strain evidence="2 3">DSM 22867</strain>
    </source>
</reference>
<organism evidence="2 3">
    <name type="scientific">Paenibacillus nanensis</name>
    <dbReference type="NCBI Taxonomy" id="393251"/>
    <lineage>
        <taxon>Bacteria</taxon>
        <taxon>Bacillati</taxon>
        <taxon>Bacillota</taxon>
        <taxon>Bacilli</taxon>
        <taxon>Bacillales</taxon>
        <taxon>Paenibacillaceae</taxon>
        <taxon>Paenibacillus</taxon>
    </lineage>
</organism>
<feature type="transmembrane region" description="Helical" evidence="1">
    <location>
        <begin position="12"/>
        <end position="35"/>
    </location>
</feature>
<evidence type="ECO:0000313" key="3">
    <source>
        <dbReference type="Proteomes" id="UP000266482"/>
    </source>
</evidence>
<comment type="caution">
    <text evidence="2">The sequence shown here is derived from an EMBL/GenBank/DDBJ whole genome shotgun (WGS) entry which is preliminary data.</text>
</comment>
<keyword evidence="1" id="KW-0472">Membrane</keyword>
<gene>
    <name evidence="2" type="ORF">D3P08_18170</name>
</gene>
<dbReference type="AlphaFoldDB" id="A0A3A1UR51"/>
<dbReference type="Pfam" id="PF09527">
    <property type="entry name" value="ATPase_gene1"/>
    <property type="match status" value="1"/>
</dbReference>
<keyword evidence="1" id="KW-0812">Transmembrane</keyword>
<evidence type="ECO:0000313" key="2">
    <source>
        <dbReference type="EMBL" id="RIX51009.1"/>
    </source>
</evidence>
<protein>
    <submittedName>
        <fullName evidence="2">AtpZ/AtpI family protein</fullName>
    </submittedName>
</protein>
<dbReference type="Proteomes" id="UP000266482">
    <property type="component" value="Unassembled WGS sequence"/>
</dbReference>
<accession>A0A3A1UR51</accession>
<dbReference type="OrthoDB" id="2629325at2"/>
<evidence type="ECO:0000256" key="1">
    <source>
        <dbReference type="SAM" id="Phobius"/>
    </source>
</evidence>
<dbReference type="InterPro" id="IPR032820">
    <property type="entry name" value="ATPase_put"/>
</dbReference>
<sequence length="77" mass="8171">MNGKRNNDNPWKAAALVGALGIDVGICIFLGYWLGRVAGERFGDPKVWMASGLLVGLAVGILSAILIVRKVMKDTDG</sequence>
<name>A0A3A1UR51_9BACL</name>